<dbReference type="EMBL" id="MGFH01000167">
    <property type="protein sequence ID" value="OGM03386.1"/>
    <property type="molecule type" value="Genomic_DNA"/>
</dbReference>
<dbReference type="InterPro" id="IPR012255">
    <property type="entry name" value="ETF_b"/>
</dbReference>
<gene>
    <name evidence="6" type="ORF">A2008_14055</name>
</gene>
<comment type="caution">
    <text evidence="6">The sequence shown here is derived from an EMBL/GenBank/DDBJ whole genome shotgun (WGS) entry which is preliminary data.</text>
</comment>
<dbReference type="CDD" id="cd01714">
    <property type="entry name" value="ETF_beta"/>
    <property type="match status" value="1"/>
</dbReference>
<accession>A0A1F7WKM0</accession>
<dbReference type="GO" id="GO:0005829">
    <property type="term" value="C:cytosol"/>
    <property type="evidence" value="ECO:0007669"/>
    <property type="project" value="TreeGrafter"/>
</dbReference>
<evidence type="ECO:0000256" key="3">
    <source>
        <dbReference type="ARBA" id="ARBA00022448"/>
    </source>
</evidence>
<evidence type="ECO:0000256" key="2">
    <source>
        <dbReference type="ARBA" id="ARBA00016797"/>
    </source>
</evidence>
<dbReference type="Gene3D" id="3.40.50.620">
    <property type="entry name" value="HUPs"/>
    <property type="match status" value="1"/>
</dbReference>
<comment type="similarity">
    <text evidence="1">Belongs to the ETF beta-subunit/FixA family.</text>
</comment>
<reference evidence="6 7" key="1">
    <citation type="journal article" date="2016" name="Nat. Commun.">
        <title>Thousands of microbial genomes shed light on interconnected biogeochemical processes in an aquifer system.</title>
        <authorList>
            <person name="Anantharaman K."/>
            <person name="Brown C.T."/>
            <person name="Hug L.A."/>
            <person name="Sharon I."/>
            <person name="Castelle C.J."/>
            <person name="Probst A.J."/>
            <person name="Thomas B.C."/>
            <person name="Singh A."/>
            <person name="Wilkins M.J."/>
            <person name="Karaoz U."/>
            <person name="Brodie E.L."/>
            <person name="Williams K.H."/>
            <person name="Hubbard S.S."/>
            <person name="Banfield J.F."/>
        </authorList>
    </citation>
    <scope>NUCLEOTIDE SEQUENCE [LARGE SCALE GENOMIC DNA]</scope>
</reference>
<dbReference type="STRING" id="1817813.A2008_14055"/>
<dbReference type="GO" id="GO:0009055">
    <property type="term" value="F:electron transfer activity"/>
    <property type="evidence" value="ECO:0007669"/>
    <property type="project" value="InterPro"/>
</dbReference>
<dbReference type="PANTHER" id="PTHR21294">
    <property type="entry name" value="ELECTRON TRANSFER FLAVOPROTEIN BETA-SUBUNIT"/>
    <property type="match status" value="1"/>
</dbReference>
<dbReference type="SMART" id="SM00893">
    <property type="entry name" value="ETF"/>
    <property type="match status" value="1"/>
</dbReference>
<dbReference type="Pfam" id="PF01012">
    <property type="entry name" value="ETF"/>
    <property type="match status" value="1"/>
</dbReference>
<evidence type="ECO:0000256" key="4">
    <source>
        <dbReference type="ARBA" id="ARBA00022982"/>
    </source>
</evidence>
<dbReference type="InterPro" id="IPR014730">
    <property type="entry name" value="ETF_a/b_N"/>
</dbReference>
<evidence type="ECO:0000313" key="7">
    <source>
        <dbReference type="Proteomes" id="UP000178735"/>
    </source>
</evidence>
<dbReference type="InterPro" id="IPR014729">
    <property type="entry name" value="Rossmann-like_a/b/a_fold"/>
</dbReference>
<evidence type="ECO:0000313" key="6">
    <source>
        <dbReference type="EMBL" id="OGM03386.1"/>
    </source>
</evidence>
<dbReference type="SUPFAM" id="SSF52402">
    <property type="entry name" value="Adenine nucleotide alpha hydrolases-like"/>
    <property type="match status" value="1"/>
</dbReference>
<sequence length="257" mass="27777">MNILVLVKQTPDTESKIKLNSDNTAIETGDLKYIINPYDEYAIEEAIKLSEKFAESKVTLVCLGNAAMKETTDTLRKGLAMGATDAVLIDAAGMNTACPFLTANALYQNVSQIKYDIILAGMKAVDDDYASVPTLLAGMLNIPVINAVVKLTVSPDQKNAECEREGETGREVSLTNLPAIFSAQKGLNEPRYPSLKGIMAAKKKEIINKKAEAVSPKIKIVKLSTPPPRPSGKIIKGDFPNNVKELASLLRSEAKVI</sequence>
<dbReference type="InterPro" id="IPR033948">
    <property type="entry name" value="ETF_beta_N"/>
</dbReference>
<dbReference type="PIRSF" id="PIRSF000090">
    <property type="entry name" value="Beta-ETF"/>
    <property type="match status" value="1"/>
</dbReference>
<evidence type="ECO:0000256" key="1">
    <source>
        <dbReference type="ARBA" id="ARBA00007557"/>
    </source>
</evidence>
<dbReference type="PANTHER" id="PTHR21294:SF8">
    <property type="entry name" value="ELECTRON TRANSFER FLAVOPROTEIN SUBUNIT BETA"/>
    <property type="match status" value="1"/>
</dbReference>
<protein>
    <recommendedName>
        <fullName evidence="2">Electron transfer flavoprotein subunit beta</fullName>
    </recommendedName>
</protein>
<keyword evidence="3" id="KW-0813">Transport</keyword>
<organism evidence="6 7">
    <name type="scientific">Candidatus Wallbacteria bacterium GWC2_49_35</name>
    <dbReference type="NCBI Taxonomy" id="1817813"/>
    <lineage>
        <taxon>Bacteria</taxon>
        <taxon>Candidatus Walliibacteriota</taxon>
    </lineage>
</organism>
<evidence type="ECO:0000259" key="5">
    <source>
        <dbReference type="SMART" id="SM00893"/>
    </source>
</evidence>
<feature type="domain" description="Electron transfer flavoprotein alpha/beta-subunit N-terminal" evidence="5">
    <location>
        <begin position="23"/>
        <end position="218"/>
    </location>
</feature>
<keyword evidence="4" id="KW-0249">Electron transport</keyword>
<name>A0A1F7WKM0_9BACT</name>
<dbReference type="AlphaFoldDB" id="A0A1F7WKM0"/>
<dbReference type="Proteomes" id="UP000178735">
    <property type="component" value="Unassembled WGS sequence"/>
</dbReference>
<proteinExistence type="inferred from homology"/>